<keyword evidence="3" id="KW-1185">Reference proteome</keyword>
<proteinExistence type="predicted"/>
<evidence type="ECO:0000313" key="3">
    <source>
        <dbReference type="Proteomes" id="UP001165074"/>
    </source>
</evidence>
<evidence type="ECO:0000313" key="2">
    <source>
        <dbReference type="EMBL" id="GLY88888.1"/>
    </source>
</evidence>
<dbReference type="AlphaFoldDB" id="A0A9W6S882"/>
<dbReference type="InterPro" id="IPR027843">
    <property type="entry name" value="DUF4440"/>
</dbReference>
<dbReference type="SUPFAM" id="SSF54427">
    <property type="entry name" value="NTF2-like"/>
    <property type="match status" value="1"/>
</dbReference>
<dbReference type="EMBL" id="BSTK01000011">
    <property type="protein sequence ID" value="GLY88888.1"/>
    <property type="molecule type" value="Genomic_DNA"/>
</dbReference>
<feature type="domain" description="DUF4440" evidence="1">
    <location>
        <begin position="25"/>
        <end position="135"/>
    </location>
</feature>
<accession>A0A9W6S882</accession>
<dbReference type="Pfam" id="PF14534">
    <property type="entry name" value="DUF4440"/>
    <property type="match status" value="1"/>
</dbReference>
<reference evidence="2" key="1">
    <citation type="submission" date="2023-03" db="EMBL/GenBank/DDBJ databases">
        <title>Actinoallomurus iriomotensis NBRC 103684.</title>
        <authorList>
            <person name="Ichikawa N."/>
            <person name="Sato H."/>
            <person name="Tonouchi N."/>
        </authorList>
    </citation>
    <scope>NUCLEOTIDE SEQUENCE</scope>
    <source>
        <strain evidence="2">NBRC 103684</strain>
    </source>
</reference>
<dbReference type="RefSeq" id="WP_285578803.1">
    <property type="nucleotide sequence ID" value="NZ_BSTK01000011.1"/>
</dbReference>
<dbReference type="InterPro" id="IPR011944">
    <property type="entry name" value="Steroid_delta5-4_isomerase"/>
</dbReference>
<protein>
    <recommendedName>
        <fullName evidence="1">DUF4440 domain-containing protein</fullName>
    </recommendedName>
</protein>
<dbReference type="NCBIfam" id="TIGR02246">
    <property type="entry name" value="SgcJ/EcaC family oxidoreductase"/>
    <property type="match status" value="1"/>
</dbReference>
<organism evidence="2 3">
    <name type="scientific">Actinoallomurus iriomotensis</name>
    <dbReference type="NCBI Taxonomy" id="478107"/>
    <lineage>
        <taxon>Bacteria</taxon>
        <taxon>Bacillati</taxon>
        <taxon>Actinomycetota</taxon>
        <taxon>Actinomycetes</taxon>
        <taxon>Streptosporangiales</taxon>
        <taxon>Thermomonosporaceae</taxon>
        <taxon>Actinoallomurus</taxon>
    </lineage>
</organism>
<dbReference type="Proteomes" id="UP001165074">
    <property type="component" value="Unassembled WGS sequence"/>
</dbReference>
<gene>
    <name evidence="2" type="ORF">Airi02_068170</name>
</gene>
<dbReference type="InterPro" id="IPR032710">
    <property type="entry name" value="NTF2-like_dom_sf"/>
</dbReference>
<comment type="caution">
    <text evidence="2">The sequence shown here is derived from an EMBL/GenBank/DDBJ whole genome shotgun (WGS) entry which is preliminary data.</text>
</comment>
<sequence>MSSYLRERADAGGSDSAVPVEERAVLAVFDETSSAWAKDDANAFVRRYGENASVILPGVHLRGRAAVRTAMAEAFALPLKGSTRVHRAENVRFLNADTAIVITRSATVFPGESEPPADRWELATWAFSRGDDGWLVEAYHSCPAGAAPQEA</sequence>
<name>A0A9W6S882_9ACTN</name>
<dbReference type="Gene3D" id="3.10.450.50">
    <property type="match status" value="1"/>
</dbReference>
<evidence type="ECO:0000259" key="1">
    <source>
        <dbReference type="Pfam" id="PF14534"/>
    </source>
</evidence>